<dbReference type="PANTHER" id="PTHR43421">
    <property type="entry name" value="METALLOPROTEASE PMBA"/>
    <property type="match status" value="1"/>
</dbReference>
<dbReference type="InterPro" id="IPR036059">
    <property type="entry name" value="TldD/PmbA_sf"/>
</dbReference>
<dbReference type="InterPro" id="IPR045570">
    <property type="entry name" value="Metalloprtase-TldD/E_cen_dom"/>
</dbReference>
<dbReference type="InterPro" id="IPR047657">
    <property type="entry name" value="PmbA"/>
</dbReference>
<dbReference type="Gene3D" id="3.30.2290.10">
    <property type="entry name" value="PmbA/TldD superfamily"/>
    <property type="match status" value="1"/>
</dbReference>
<dbReference type="InterPro" id="IPR035068">
    <property type="entry name" value="TldD/PmbA_N"/>
</dbReference>
<dbReference type="Pfam" id="PF19290">
    <property type="entry name" value="PmbA_TldD_2nd"/>
    <property type="match status" value="1"/>
</dbReference>
<feature type="domain" description="Metalloprotease TldD/E central" evidence="2">
    <location>
        <begin position="129"/>
        <end position="230"/>
    </location>
</feature>
<dbReference type="RefSeq" id="WP_154060679.1">
    <property type="nucleotide sequence ID" value="NZ_LR217692.1"/>
</dbReference>
<evidence type="ECO:0000259" key="1">
    <source>
        <dbReference type="Pfam" id="PF19289"/>
    </source>
</evidence>
<name>A0A451CWC3_9GAMM</name>
<dbReference type="SUPFAM" id="SSF111283">
    <property type="entry name" value="Putative modulator of DNA gyrase, PmbA/TldD"/>
    <property type="match status" value="1"/>
</dbReference>
<protein>
    <submittedName>
        <fullName evidence="3">Metalloprotease PmbA</fullName>
        <ecNumber evidence="3">3.4.-.-</ecNumber>
    </submittedName>
</protein>
<gene>
    <name evidence="3" type="primary">pmbA</name>
    <name evidence="3" type="ORF">BUCISPPS3390_059</name>
</gene>
<dbReference type="PANTHER" id="PTHR43421:SF1">
    <property type="entry name" value="METALLOPROTEASE PMBA"/>
    <property type="match status" value="1"/>
</dbReference>
<evidence type="ECO:0000313" key="4">
    <source>
        <dbReference type="Proteomes" id="UP000294466"/>
    </source>
</evidence>
<keyword evidence="3" id="KW-0378">Hydrolase</keyword>
<feature type="domain" description="Metalloprotease TldD/E C-terminal" evidence="1">
    <location>
        <begin position="240"/>
        <end position="448"/>
    </location>
</feature>
<dbReference type="Pfam" id="PF19289">
    <property type="entry name" value="PmbA_TldD_3rd"/>
    <property type="match status" value="1"/>
</dbReference>
<dbReference type="Proteomes" id="UP000294466">
    <property type="component" value="Chromosome"/>
</dbReference>
<sequence length="449" mass="50927">MLFCHNLQKDLKFLMHNMQYVLLYLKKNSTFGVIEIKKTYCISISSRYGIIDDIESSNCTNHVVTIYNNYRRSSVFSNDVSISGICRSIDKSIIMSKYINVDKYLRCPDINLLYKNNKTISIFFPKLFSLKEIKNLVNITDFYALNFDSKITSTEGSVFEYFIDLKILGNSCDWIGTRMSTRYYLSSCVVASSQGCMERDFSYTTARDFEDLDKPAEIGKSSARKSIAKLNSKKIATQISPIIIKSDISYELFIDLKRAINGYAVYKKSTFLLNCMDKQIFPTWLNIFENPFLDKGLSSNLFDNEGIATVSRKIINNGVLKTWLLDTYSANRLNIPTTGHSGGTYNWLISTKKKFIQSFNQILDSMYTGFLVTELFGDGVNIVTGDYSRGACGFWIDHGKIKHPVHGVTISGNILDMWNNMITLANDINSGNSIQCASILIDKVQISGF</sequence>
<dbReference type="GO" id="GO:0008237">
    <property type="term" value="F:metallopeptidase activity"/>
    <property type="evidence" value="ECO:0007669"/>
    <property type="project" value="UniProtKB-KW"/>
</dbReference>
<keyword evidence="3" id="KW-0482">Metalloprotease</keyword>
<accession>A0A451CWC3</accession>
<reference evidence="3 4" key="1">
    <citation type="submission" date="2019-02" db="EMBL/GenBank/DDBJ databases">
        <authorList>
            <person name="Manzano-Marin A."/>
            <person name="Manzano-Marin A."/>
        </authorList>
    </citation>
    <scope>NUCLEOTIDE SEQUENCE [LARGE SCALE GENOMIC DNA]</scope>
    <source>
        <strain evidence="3 4">BuCisplendens/pseudotsugae</strain>
    </source>
</reference>
<dbReference type="InterPro" id="IPR045569">
    <property type="entry name" value="Metalloprtase-TldD/E_C"/>
</dbReference>
<organism evidence="3 4">
    <name type="scientific">Buchnera aphidicola</name>
    <name type="common">Cinara cf. splendens/pseudotsugae 3390</name>
    <dbReference type="NCBI Taxonomy" id="2518980"/>
    <lineage>
        <taxon>Bacteria</taxon>
        <taxon>Pseudomonadati</taxon>
        <taxon>Pseudomonadota</taxon>
        <taxon>Gammaproteobacteria</taxon>
        <taxon>Enterobacterales</taxon>
        <taxon>Erwiniaceae</taxon>
        <taxon>Buchnera</taxon>
    </lineage>
</organism>
<dbReference type="EMBL" id="LR217692">
    <property type="protein sequence ID" value="VFP77630.1"/>
    <property type="molecule type" value="Genomic_DNA"/>
</dbReference>
<dbReference type="OrthoDB" id="9803618at2"/>
<dbReference type="AlphaFoldDB" id="A0A451CWC3"/>
<evidence type="ECO:0000313" key="3">
    <source>
        <dbReference type="EMBL" id="VFP77630.1"/>
    </source>
</evidence>
<dbReference type="GO" id="GO:0006508">
    <property type="term" value="P:proteolysis"/>
    <property type="evidence" value="ECO:0007669"/>
    <property type="project" value="UniProtKB-KW"/>
</dbReference>
<evidence type="ECO:0000259" key="2">
    <source>
        <dbReference type="Pfam" id="PF19290"/>
    </source>
</evidence>
<dbReference type="EC" id="3.4.-.-" evidence="3"/>
<keyword evidence="3" id="KW-0645">Protease</keyword>
<proteinExistence type="predicted"/>
<dbReference type="GO" id="GO:0005829">
    <property type="term" value="C:cytosol"/>
    <property type="evidence" value="ECO:0007669"/>
    <property type="project" value="TreeGrafter"/>
</dbReference>